<keyword evidence="4" id="KW-1185">Reference proteome</keyword>
<gene>
    <name evidence="2" type="ORF">GCM10007112_14590</name>
    <name evidence="1" type="ORF">Vsou_23520</name>
</gene>
<dbReference type="OrthoDB" id="28448at2157"/>
<sequence length="196" mass="21571">MLYVIGELPQWLIDIVKELGEEVIRVENCYVPPRSIVISADGSCLAKGSIVLTLVPQGGSITIRRATAKSVLKTALELLRKVHNTNSMTEALTALGFMEARAIGLAGATEVTLNTRVVPGRVYTLITYIRDREHHDNYRAVLGRGTTRNTLIIGTSANWLLRLAENLYITDGDLVPEILMLSVIFDATLELPNPPY</sequence>
<dbReference type="RefSeq" id="WP_188603347.1">
    <property type="nucleotide sequence ID" value="NZ_AP026830.1"/>
</dbReference>
<dbReference type="GeneID" id="76207895"/>
<dbReference type="EMBL" id="AP026830">
    <property type="protein sequence ID" value="BDR93259.1"/>
    <property type="molecule type" value="Genomic_DNA"/>
</dbReference>
<evidence type="ECO:0000313" key="4">
    <source>
        <dbReference type="Proteomes" id="UP001060771"/>
    </source>
</evidence>
<evidence type="ECO:0000313" key="1">
    <source>
        <dbReference type="EMBL" id="BDR93259.1"/>
    </source>
</evidence>
<reference evidence="2" key="1">
    <citation type="journal article" date="2014" name="Int. J. Syst. Evol. Microbiol.">
        <title>Complete genome sequence of Corynebacterium casei LMG S-19264T (=DSM 44701T), isolated from a smear-ripened cheese.</title>
        <authorList>
            <consortium name="US DOE Joint Genome Institute (JGI-PGF)"/>
            <person name="Walter F."/>
            <person name="Albersmeier A."/>
            <person name="Kalinowski J."/>
            <person name="Ruckert C."/>
        </authorList>
    </citation>
    <scope>NUCLEOTIDE SEQUENCE</scope>
    <source>
        <strain evidence="2">JCM 11219</strain>
    </source>
</reference>
<dbReference type="Proteomes" id="UP000657075">
    <property type="component" value="Unassembled WGS sequence"/>
</dbReference>
<reference evidence="2" key="2">
    <citation type="submission" date="2020-09" db="EMBL/GenBank/DDBJ databases">
        <authorList>
            <person name="Sun Q."/>
            <person name="Ohkuma M."/>
        </authorList>
    </citation>
    <scope>NUCLEOTIDE SEQUENCE</scope>
    <source>
        <strain evidence="2">JCM 11219</strain>
    </source>
</reference>
<dbReference type="EMBL" id="BMNM01000005">
    <property type="protein sequence ID" value="GGI78812.1"/>
    <property type="molecule type" value="Genomic_DNA"/>
</dbReference>
<proteinExistence type="predicted"/>
<protein>
    <submittedName>
        <fullName evidence="2">Uncharacterized protein</fullName>
    </submittedName>
</protein>
<dbReference type="Proteomes" id="UP001060771">
    <property type="component" value="Chromosome"/>
</dbReference>
<reference evidence="1" key="4">
    <citation type="journal article" date="2023" name="Microbiol. Resour. Announc.">
        <title>Complete Genome Sequence of Vulcanisaeta souniana Strain IC-059, a Hyperthermophilic Archaeon Isolated from Hot Spring Water in Japan.</title>
        <authorList>
            <person name="Kato S."/>
            <person name="Itoh T."/>
            <person name="Wu L."/>
            <person name="Ma J."/>
            <person name="Ohkuma M."/>
        </authorList>
    </citation>
    <scope>NUCLEOTIDE SEQUENCE</scope>
    <source>
        <strain evidence="1">JCM 11219</strain>
    </source>
</reference>
<evidence type="ECO:0000313" key="2">
    <source>
        <dbReference type="EMBL" id="GGI78812.1"/>
    </source>
</evidence>
<accession>A0A830EI43</accession>
<evidence type="ECO:0000313" key="3">
    <source>
        <dbReference type="Proteomes" id="UP000657075"/>
    </source>
</evidence>
<reference evidence="4" key="3">
    <citation type="submission" date="2022-09" db="EMBL/GenBank/DDBJ databases">
        <title>Complete genome sequence of Vulcanisaeta souniana.</title>
        <authorList>
            <person name="Kato S."/>
            <person name="Itoh T."/>
            <person name="Ohkuma M."/>
        </authorList>
    </citation>
    <scope>NUCLEOTIDE SEQUENCE [LARGE SCALE GENOMIC DNA]</scope>
    <source>
        <strain evidence="4">JCM 11219</strain>
    </source>
</reference>
<organism evidence="2 3">
    <name type="scientific">Vulcanisaeta souniana JCM 11219</name>
    <dbReference type="NCBI Taxonomy" id="1293586"/>
    <lineage>
        <taxon>Archaea</taxon>
        <taxon>Thermoproteota</taxon>
        <taxon>Thermoprotei</taxon>
        <taxon>Thermoproteales</taxon>
        <taxon>Thermoproteaceae</taxon>
        <taxon>Vulcanisaeta</taxon>
    </lineage>
</organism>
<dbReference type="AlphaFoldDB" id="A0A830EI43"/>
<name>A0A830EI43_9CREN</name>